<dbReference type="PROSITE" id="PS51186">
    <property type="entry name" value="GNAT"/>
    <property type="match status" value="1"/>
</dbReference>
<dbReference type="PANTHER" id="PTHR43792:SF1">
    <property type="entry name" value="N-ACETYLTRANSFERASE DOMAIN-CONTAINING PROTEIN"/>
    <property type="match status" value="1"/>
</dbReference>
<dbReference type="EMBL" id="DVFZ01000103">
    <property type="protein sequence ID" value="HIQ83581.1"/>
    <property type="molecule type" value="Genomic_DNA"/>
</dbReference>
<gene>
    <name evidence="2" type="ORF">IAA52_10835</name>
</gene>
<dbReference type="AlphaFoldDB" id="A0A9D0ZQ48"/>
<sequence>MILQTERLFLRELVEGDIPDLKEILQDRRVMYAYGHDFSDADVLAWYERQQRRYAVLGFGLWAAVEKDSGAVVGQAGLIMQPCEGAEVLEVGYLLKWKYWHRGYAREAARACRDYAFETLGAEKVFSIIRTDNLPSIRVAEGIGMRREREFMARYYAGDMRHYLYGVQGGKQAGNVANGV</sequence>
<reference evidence="2" key="2">
    <citation type="journal article" date="2021" name="PeerJ">
        <title>Extensive microbial diversity within the chicken gut microbiome revealed by metagenomics and culture.</title>
        <authorList>
            <person name="Gilroy R."/>
            <person name="Ravi A."/>
            <person name="Getino M."/>
            <person name="Pursley I."/>
            <person name="Horton D.L."/>
            <person name="Alikhan N.F."/>
            <person name="Baker D."/>
            <person name="Gharbi K."/>
            <person name="Hall N."/>
            <person name="Watson M."/>
            <person name="Adriaenssens E.M."/>
            <person name="Foster-Nyarko E."/>
            <person name="Jarju S."/>
            <person name="Secka A."/>
            <person name="Antonio M."/>
            <person name="Oren A."/>
            <person name="Chaudhuri R.R."/>
            <person name="La Ragione R."/>
            <person name="Hildebrand F."/>
            <person name="Pallen M.J."/>
        </authorList>
    </citation>
    <scope>NUCLEOTIDE SEQUENCE</scope>
    <source>
        <strain evidence="2">ChiSjej6B24-2974</strain>
    </source>
</reference>
<dbReference type="InterPro" id="IPR051531">
    <property type="entry name" value="N-acetyltransferase"/>
</dbReference>
<name>A0A9D0ZQ48_9FIRM</name>
<dbReference type="Pfam" id="PF13302">
    <property type="entry name" value="Acetyltransf_3"/>
    <property type="match status" value="1"/>
</dbReference>
<comment type="caution">
    <text evidence="2">The sequence shown here is derived from an EMBL/GenBank/DDBJ whole genome shotgun (WGS) entry which is preliminary data.</text>
</comment>
<feature type="domain" description="N-acetyltransferase" evidence="1">
    <location>
        <begin position="8"/>
        <end position="165"/>
    </location>
</feature>
<accession>A0A9D0ZQ48</accession>
<dbReference type="GO" id="GO:0016747">
    <property type="term" value="F:acyltransferase activity, transferring groups other than amino-acyl groups"/>
    <property type="evidence" value="ECO:0007669"/>
    <property type="project" value="InterPro"/>
</dbReference>
<dbReference type="PANTHER" id="PTHR43792">
    <property type="entry name" value="GNAT FAMILY, PUTATIVE (AFU_ORTHOLOGUE AFUA_3G00765)-RELATED-RELATED"/>
    <property type="match status" value="1"/>
</dbReference>
<dbReference type="SUPFAM" id="SSF55729">
    <property type="entry name" value="Acyl-CoA N-acyltransferases (Nat)"/>
    <property type="match status" value="1"/>
</dbReference>
<organism evidence="2 3">
    <name type="scientific">Candidatus Pullichristensenella stercorigallinarum</name>
    <dbReference type="NCBI Taxonomy" id="2840909"/>
    <lineage>
        <taxon>Bacteria</taxon>
        <taxon>Bacillati</taxon>
        <taxon>Bacillota</taxon>
        <taxon>Clostridia</taxon>
        <taxon>Candidatus Pullichristensenella</taxon>
    </lineage>
</organism>
<dbReference type="Gene3D" id="3.40.630.30">
    <property type="match status" value="1"/>
</dbReference>
<dbReference type="Proteomes" id="UP000824260">
    <property type="component" value="Unassembled WGS sequence"/>
</dbReference>
<dbReference type="InterPro" id="IPR000182">
    <property type="entry name" value="GNAT_dom"/>
</dbReference>
<evidence type="ECO:0000259" key="1">
    <source>
        <dbReference type="PROSITE" id="PS51186"/>
    </source>
</evidence>
<protein>
    <submittedName>
        <fullName evidence="2">GNAT family N-acetyltransferase</fullName>
    </submittedName>
</protein>
<evidence type="ECO:0000313" key="3">
    <source>
        <dbReference type="Proteomes" id="UP000824260"/>
    </source>
</evidence>
<dbReference type="InterPro" id="IPR016181">
    <property type="entry name" value="Acyl_CoA_acyltransferase"/>
</dbReference>
<evidence type="ECO:0000313" key="2">
    <source>
        <dbReference type="EMBL" id="HIQ83581.1"/>
    </source>
</evidence>
<proteinExistence type="predicted"/>
<reference evidence="2" key="1">
    <citation type="submission" date="2020-10" db="EMBL/GenBank/DDBJ databases">
        <authorList>
            <person name="Gilroy R."/>
        </authorList>
    </citation>
    <scope>NUCLEOTIDE SEQUENCE</scope>
    <source>
        <strain evidence="2">ChiSjej6B24-2974</strain>
    </source>
</reference>